<dbReference type="PIRSF" id="PIRSF005622">
    <property type="entry name" value="Hydrgn_mat_hypD"/>
    <property type="match status" value="1"/>
</dbReference>
<accession>A0A8J8SEB7</accession>
<dbReference type="KEGG" id="vgu:HYG85_21580"/>
<evidence type="ECO:0000313" key="4">
    <source>
        <dbReference type="EMBL" id="QUH31375.1"/>
    </source>
</evidence>
<dbReference type="Proteomes" id="UP000677305">
    <property type="component" value="Chromosome"/>
</dbReference>
<dbReference type="Gene3D" id="6.10.20.100">
    <property type="match status" value="1"/>
</dbReference>
<evidence type="ECO:0000256" key="3">
    <source>
        <dbReference type="ARBA" id="ARBA00023004"/>
    </source>
</evidence>
<sequence>MNEKQLIARMVQEINKDVESDVVIMEICGTHTQSIAKYGIWEIISHRIKLVSGPGCPVCVTDKRYIDMAISLSQKEDMIIATFGDLMKVTGTESCLSEEKSKGKDIRIVYSPIQSIELAKEYPNKKVVFLAVGFETTAPLIGKMVMKAKKENINNLFFLTSLKLMKPILKEILKDKNQCIDGIICPGHVAVIKGADYFSFISDDNNIKTVVSGFEPIDIISGIYFIVQQCKGKIHNHDKNLYKRCVKEKGNETACKILEEVFVHEDGNWRGIGIIPDSAMVINKKYEKFDAKKVFSFSDLPKVIEDNCICKDILLGKEIPTSCRFFGNKCTPQHPVGPCMVSSEGTCGIYYRYRKEG</sequence>
<dbReference type="InterPro" id="IPR042243">
    <property type="entry name" value="HypD_1"/>
</dbReference>
<comment type="similarity">
    <text evidence="1">Belongs to the HypD family.</text>
</comment>
<dbReference type="GO" id="GO:0005506">
    <property type="term" value="F:iron ion binding"/>
    <property type="evidence" value="ECO:0007669"/>
    <property type="project" value="TreeGrafter"/>
</dbReference>
<evidence type="ECO:0000313" key="5">
    <source>
        <dbReference type="Proteomes" id="UP000677305"/>
    </source>
</evidence>
<dbReference type="GO" id="GO:0070025">
    <property type="term" value="F:carbon monoxide binding"/>
    <property type="evidence" value="ECO:0007669"/>
    <property type="project" value="TreeGrafter"/>
</dbReference>
<dbReference type="Gene3D" id="3.40.50.11740">
    <property type="entry name" value="HypD, alpha/beta domain 2"/>
    <property type="match status" value="2"/>
</dbReference>
<gene>
    <name evidence="4" type="primary">hypD</name>
    <name evidence="4" type="ORF">HYG85_21580</name>
</gene>
<dbReference type="Pfam" id="PF01924">
    <property type="entry name" value="HypD"/>
    <property type="match status" value="1"/>
</dbReference>
<proteinExistence type="inferred from homology"/>
<name>A0A8J8SEB7_9FIRM</name>
<dbReference type="GO" id="GO:0051604">
    <property type="term" value="P:protein maturation"/>
    <property type="evidence" value="ECO:0007669"/>
    <property type="project" value="TreeGrafter"/>
</dbReference>
<dbReference type="NCBIfam" id="TIGR00075">
    <property type="entry name" value="hypD"/>
    <property type="match status" value="1"/>
</dbReference>
<keyword evidence="2" id="KW-0479">Metal-binding</keyword>
<keyword evidence="3" id="KW-0408">Iron</keyword>
<evidence type="ECO:0000256" key="2">
    <source>
        <dbReference type="ARBA" id="ARBA00022723"/>
    </source>
</evidence>
<evidence type="ECO:0000256" key="1">
    <source>
        <dbReference type="ARBA" id="ARBA00007888"/>
    </source>
</evidence>
<dbReference type="GO" id="GO:0051539">
    <property type="term" value="F:4 iron, 4 sulfur cluster binding"/>
    <property type="evidence" value="ECO:0007669"/>
    <property type="project" value="TreeGrafter"/>
</dbReference>
<reference evidence="4 5" key="1">
    <citation type="submission" date="2020-07" db="EMBL/GenBank/DDBJ databases">
        <title>Vallitalea guaymasensis genome.</title>
        <authorList>
            <person name="Postec A."/>
        </authorList>
    </citation>
    <scope>NUCLEOTIDE SEQUENCE [LARGE SCALE GENOMIC DNA]</scope>
    <source>
        <strain evidence="4 5">Ra1766G1</strain>
    </source>
</reference>
<dbReference type="EMBL" id="CP058561">
    <property type="protein sequence ID" value="QUH31375.1"/>
    <property type="molecule type" value="Genomic_DNA"/>
</dbReference>
<dbReference type="InterPro" id="IPR002780">
    <property type="entry name" value="Hyd_form_HypD"/>
</dbReference>
<dbReference type="PANTHER" id="PTHR30149:SF0">
    <property type="entry name" value="HYDROGENASE MATURATION FACTOR HYPD"/>
    <property type="match status" value="1"/>
</dbReference>
<organism evidence="4 5">
    <name type="scientific">Vallitalea guaymasensis</name>
    <dbReference type="NCBI Taxonomy" id="1185412"/>
    <lineage>
        <taxon>Bacteria</taxon>
        <taxon>Bacillati</taxon>
        <taxon>Bacillota</taxon>
        <taxon>Clostridia</taxon>
        <taxon>Lachnospirales</taxon>
        <taxon>Vallitaleaceae</taxon>
        <taxon>Vallitalea</taxon>
    </lineage>
</organism>
<keyword evidence="5" id="KW-1185">Reference proteome</keyword>
<dbReference type="AlphaFoldDB" id="A0A8J8SEB7"/>
<dbReference type="RefSeq" id="WP_212691421.1">
    <property type="nucleotide sequence ID" value="NZ_CP058561.1"/>
</dbReference>
<protein>
    <submittedName>
        <fullName evidence="4">Hydrogenase formation protein HypD</fullName>
    </submittedName>
</protein>
<dbReference type="InterPro" id="IPR042244">
    <property type="entry name" value="HypD_2_sf"/>
</dbReference>
<dbReference type="PANTHER" id="PTHR30149">
    <property type="entry name" value="HYDROGENASE PROTEIN ASSEMBLY PROTEIN HYPD"/>
    <property type="match status" value="1"/>
</dbReference>